<feature type="region of interest" description="Disordered" evidence="1">
    <location>
        <begin position="1"/>
        <end position="38"/>
    </location>
</feature>
<feature type="compositionally biased region" description="Basic and acidic residues" evidence="1">
    <location>
        <begin position="1"/>
        <end position="11"/>
    </location>
</feature>
<name>H5TQB6_GORO1</name>
<comment type="caution">
    <text evidence="2">The sequence shown here is derived from an EMBL/GenBank/DDBJ whole genome shotgun (WGS) entry which is preliminary data.</text>
</comment>
<protein>
    <submittedName>
        <fullName evidence="2">Uncharacterized protein</fullName>
    </submittedName>
</protein>
<evidence type="ECO:0000313" key="3">
    <source>
        <dbReference type="Proteomes" id="UP000005038"/>
    </source>
</evidence>
<dbReference type="AlphaFoldDB" id="H5TQB6"/>
<keyword evidence="3" id="KW-1185">Reference proteome</keyword>
<dbReference type="Proteomes" id="UP000005038">
    <property type="component" value="Unassembled WGS sequence"/>
</dbReference>
<organism evidence="2 3">
    <name type="scientific">Gordonia otitidis (strain DSM 44809 / CCUG 52243 / JCM 12355 / NBRC 100426 / IFM 10032)</name>
    <dbReference type="NCBI Taxonomy" id="1108044"/>
    <lineage>
        <taxon>Bacteria</taxon>
        <taxon>Bacillati</taxon>
        <taxon>Actinomycetota</taxon>
        <taxon>Actinomycetes</taxon>
        <taxon>Mycobacteriales</taxon>
        <taxon>Gordoniaceae</taxon>
        <taxon>Gordonia</taxon>
    </lineage>
</organism>
<proteinExistence type="predicted"/>
<dbReference type="EMBL" id="BAFB01000176">
    <property type="protein sequence ID" value="GAB35674.1"/>
    <property type="molecule type" value="Genomic_DNA"/>
</dbReference>
<evidence type="ECO:0000313" key="2">
    <source>
        <dbReference type="EMBL" id="GAB35674.1"/>
    </source>
</evidence>
<gene>
    <name evidence="2" type="ORF">GOOTI_176_00160</name>
</gene>
<dbReference type="STRING" id="1108044.GOOTI_176_00160"/>
<feature type="compositionally biased region" description="Basic and acidic residues" evidence="1">
    <location>
        <begin position="23"/>
        <end position="36"/>
    </location>
</feature>
<reference evidence="2" key="1">
    <citation type="submission" date="2012-02" db="EMBL/GenBank/DDBJ databases">
        <title>Whole genome shotgun sequence of Gordonia otitidis NBRC 100426.</title>
        <authorList>
            <person name="Yoshida I."/>
            <person name="Hosoyama A."/>
            <person name="Tsuchikane K."/>
            <person name="Katsumata H."/>
            <person name="Yamazaki S."/>
            <person name="Fujita N."/>
        </authorList>
    </citation>
    <scope>NUCLEOTIDE SEQUENCE [LARGE SCALE GENOMIC DNA]</scope>
    <source>
        <strain evidence="2">NBRC 100426</strain>
    </source>
</reference>
<accession>H5TQB6</accession>
<sequence>MCVGHADHRSGNDSSVRAGAAESESHESHRSHESHGVADMAGVECPSSLIRASGEFALGIRGTRPKVFRNGCSFTVIGSEHVVGSLLVGGLSAGILARGTGAVVAVDAATRF</sequence>
<evidence type="ECO:0000256" key="1">
    <source>
        <dbReference type="SAM" id="MobiDB-lite"/>
    </source>
</evidence>